<feature type="domain" description="Integrase catalytic" evidence="2">
    <location>
        <begin position="1"/>
        <end position="151"/>
    </location>
</feature>
<dbReference type="GO" id="GO:0003676">
    <property type="term" value="F:nucleic acid binding"/>
    <property type="evidence" value="ECO:0007669"/>
    <property type="project" value="InterPro"/>
</dbReference>
<reference evidence="3 4" key="1">
    <citation type="submission" date="2020-06" db="EMBL/GenBank/DDBJ databases">
        <authorList>
            <person name="Li R."/>
            <person name="Bekaert M."/>
        </authorList>
    </citation>
    <scope>NUCLEOTIDE SEQUENCE [LARGE SCALE GENOMIC DNA]</scope>
    <source>
        <strain evidence="4">wild</strain>
    </source>
</reference>
<dbReference type="PROSITE" id="PS50994">
    <property type="entry name" value="INTEGRASE"/>
    <property type="match status" value="1"/>
</dbReference>
<evidence type="ECO:0000259" key="2">
    <source>
        <dbReference type="PROSITE" id="PS50994"/>
    </source>
</evidence>
<protein>
    <recommendedName>
        <fullName evidence="2">Integrase catalytic domain-containing protein</fullName>
    </recommendedName>
</protein>
<evidence type="ECO:0000256" key="1">
    <source>
        <dbReference type="SAM" id="MobiDB-lite"/>
    </source>
</evidence>
<dbReference type="PANTHER" id="PTHR37984">
    <property type="entry name" value="PROTEIN CBG26694"/>
    <property type="match status" value="1"/>
</dbReference>
<dbReference type="InterPro" id="IPR001584">
    <property type="entry name" value="Integrase_cat-core"/>
</dbReference>
<dbReference type="PANTHER" id="PTHR37984:SF5">
    <property type="entry name" value="PROTEIN NYNRIN-LIKE"/>
    <property type="match status" value="1"/>
</dbReference>
<keyword evidence="4" id="KW-1185">Reference proteome</keyword>
<proteinExistence type="predicted"/>
<dbReference type="Pfam" id="PF00665">
    <property type="entry name" value="rve"/>
    <property type="match status" value="1"/>
</dbReference>
<dbReference type="GO" id="GO:0015074">
    <property type="term" value="P:DNA integration"/>
    <property type="evidence" value="ECO:0007669"/>
    <property type="project" value="InterPro"/>
</dbReference>
<dbReference type="AlphaFoldDB" id="A0A6J8A1Z3"/>
<dbReference type="InterPro" id="IPR012337">
    <property type="entry name" value="RNaseH-like_sf"/>
</dbReference>
<accession>A0A6J8A1Z3</accession>
<dbReference type="Gene3D" id="3.30.420.10">
    <property type="entry name" value="Ribonuclease H-like superfamily/Ribonuclease H"/>
    <property type="match status" value="1"/>
</dbReference>
<feature type="region of interest" description="Disordered" evidence="1">
    <location>
        <begin position="238"/>
        <end position="281"/>
    </location>
</feature>
<name>A0A6J8A1Z3_MYTCO</name>
<dbReference type="EMBL" id="CACVKT020000514">
    <property type="protein sequence ID" value="CAC5359621.1"/>
    <property type="molecule type" value="Genomic_DNA"/>
</dbReference>
<dbReference type="InterPro" id="IPR050951">
    <property type="entry name" value="Retrovirus_Pol_polyprotein"/>
</dbReference>
<feature type="compositionally biased region" description="Basic residues" evidence="1">
    <location>
        <begin position="268"/>
        <end position="281"/>
    </location>
</feature>
<gene>
    <name evidence="3" type="ORF">MCOR_2399</name>
</gene>
<dbReference type="OrthoDB" id="10057092at2759"/>
<sequence length="281" mass="32250">MGPWKRIHIDFAGPFLDQMFLIIIDAHSKWPEVIPMKSTTSTQTIRVLRTIFARAGLPEQIVSDNGPQFVSAEFQTFTKMNGITHIKSAPYHPATNGLAERFVQTFKQSLKAMRGENADLNKKLANFLLAYRNTPHTTTNETPSKQVQDKQMKIAIKPTKETLRQFTEGETVAVRDYRGPNKWTSGLVTKREGPLNYQVEVSPNSIWKRHADQIRNSDFNDKQGEEIINDKTVELEINPDEPTEQPQDLQQKQQDSELPLSEPIQRRYPLRTRKPVTKLNL</sequence>
<dbReference type="SUPFAM" id="SSF53098">
    <property type="entry name" value="Ribonuclease H-like"/>
    <property type="match status" value="1"/>
</dbReference>
<dbReference type="FunFam" id="3.30.420.10:FF:000063">
    <property type="entry name" value="Retrovirus-related Pol polyprotein from transposon 297-like Protein"/>
    <property type="match status" value="1"/>
</dbReference>
<evidence type="ECO:0000313" key="4">
    <source>
        <dbReference type="Proteomes" id="UP000507470"/>
    </source>
</evidence>
<dbReference type="Proteomes" id="UP000507470">
    <property type="component" value="Unassembled WGS sequence"/>
</dbReference>
<dbReference type="InterPro" id="IPR036397">
    <property type="entry name" value="RNaseH_sf"/>
</dbReference>
<organism evidence="3 4">
    <name type="scientific">Mytilus coruscus</name>
    <name type="common">Sea mussel</name>
    <dbReference type="NCBI Taxonomy" id="42192"/>
    <lineage>
        <taxon>Eukaryota</taxon>
        <taxon>Metazoa</taxon>
        <taxon>Spiralia</taxon>
        <taxon>Lophotrochozoa</taxon>
        <taxon>Mollusca</taxon>
        <taxon>Bivalvia</taxon>
        <taxon>Autobranchia</taxon>
        <taxon>Pteriomorphia</taxon>
        <taxon>Mytilida</taxon>
        <taxon>Mytiloidea</taxon>
        <taxon>Mytilidae</taxon>
        <taxon>Mytilinae</taxon>
        <taxon>Mytilus</taxon>
    </lineage>
</organism>
<evidence type="ECO:0000313" key="3">
    <source>
        <dbReference type="EMBL" id="CAC5359621.1"/>
    </source>
</evidence>